<dbReference type="STRING" id="309801.trd_1837"/>
<reference evidence="1 2" key="1">
    <citation type="journal article" date="2009" name="PLoS ONE">
        <title>Complete genome sequence of the aerobic CO-oxidizing thermophile Thermomicrobium roseum.</title>
        <authorList>
            <person name="Wu D."/>
            <person name="Raymond J."/>
            <person name="Wu M."/>
            <person name="Chatterji S."/>
            <person name="Ren Q."/>
            <person name="Graham J.E."/>
            <person name="Bryant D.A."/>
            <person name="Robb F."/>
            <person name="Colman A."/>
            <person name="Tallon L.J."/>
            <person name="Badger J.H."/>
            <person name="Madupu R."/>
            <person name="Ward N.L."/>
            <person name="Eisen J.A."/>
        </authorList>
    </citation>
    <scope>NUCLEOTIDE SEQUENCE [LARGE SCALE GENOMIC DNA]</scope>
    <source>
        <strain evidence="2">ATCC 27502 / DSM 5159 / P-2</strain>
    </source>
</reference>
<protein>
    <recommendedName>
        <fullName evidence="3">DUF72 domain-containing protein</fullName>
    </recommendedName>
</protein>
<evidence type="ECO:0000313" key="1">
    <source>
        <dbReference type="EMBL" id="ACM06230.1"/>
    </source>
</evidence>
<dbReference type="InterPro" id="IPR036520">
    <property type="entry name" value="UPF0759_sf"/>
</dbReference>
<evidence type="ECO:0008006" key="3">
    <source>
        <dbReference type="Google" id="ProtNLM"/>
    </source>
</evidence>
<dbReference type="EMBL" id="CP001275">
    <property type="protein sequence ID" value="ACM06230.1"/>
    <property type="molecule type" value="Genomic_DNA"/>
</dbReference>
<dbReference type="HOGENOM" id="CLU_046519_0_1_0"/>
<gene>
    <name evidence="1" type="ordered locus">trd_1837</name>
</gene>
<dbReference type="PANTHER" id="PTHR30348:SF4">
    <property type="entry name" value="DUF72 DOMAIN-CONTAINING PROTEIN"/>
    <property type="match status" value="1"/>
</dbReference>
<dbReference type="SUPFAM" id="SSF117396">
    <property type="entry name" value="TM1631-like"/>
    <property type="match status" value="1"/>
</dbReference>
<dbReference type="PANTHER" id="PTHR30348">
    <property type="entry name" value="UNCHARACTERIZED PROTEIN YECE"/>
    <property type="match status" value="1"/>
</dbReference>
<keyword evidence="2" id="KW-1185">Reference proteome</keyword>
<dbReference type="Proteomes" id="UP000000447">
    <property type="component" value="Chromosome"/>
</dbReference>
<dbReference type="AlphaFoldDB" id="B9L1T7"/>
<dbReference type="Pfam" id="PF01904">
    <property type="entry name" value="DUF72"/>
    <property type="match status" value="1"/>
</dbReference>
<proteinExistence type="predicted"/>
<dbReference type="eggNOG" id="COG1801">
    <property type="taxonomic scope" value="Bacteria"/>
</dbReference>
<accession>B9L1T7</accession>
<organism evidence="1 2">
    <name type="scientific">Thermomicrobium roseum (strain ATCC 27502 / DSM 5159 / P-2)</name>
    <dbReference type="NCBI Taxonomy" id="309801"/>
    <lineage>
        <taxon>Bacteria</taxon>
        <taxon>Pseudomonadati</taxon>
        <taxon>Thermomicrobiota</taxon>
        <taxon>Thermomicrobia</taxon>
        <taxon>Thermomicrobiales</taxon>
        <taxon>Thermomicrobiaceae</taxon>
        <taxon>Thermomicrobium</taxon>
    </lineage>
</organism>
<dbReference type="RefSeq" id="WP_015922779.1">
    <property type="nucleotide sequence ID" value="NC_011959.1"/>
</dbReference>
<evidence type="ECO:0000313" key="2">
    <source>
        <dbReference type="Proteomes" id="UP000000447"/>
    </source>
</evidence>
<dbReference type="Gene3D" id="3.20.20.410">
    <property type="entry name" value="Protein of unknown function UPF0759"/>
    <property type="match status" value="1"/>
</dbReference>
<sequence length="245" mass="27593">MWLVGTSGWSYRHWRGRFYPPELPPWEWFSYYLREFATVELNVTFYRLPARQRFREWARQAAQRPGFVFAVKAPRAITHVHRLAGVEPVLGTFLATIEELGSSRGPLLFQLPPGFACDLDRLRSFLDSLPAGQPFAFEFRHPSWFVPAVADAIAGAGGTIVLAYGGTHPTPDSFPFVGPLCYVRVHSGLFDIGLTDEEIAQLVTRLASCSDRPGFVYFNNDAFAHAVHDARRLRQALQREGLPVA</sequence>
<dbReference type="InterPro" id="IPR002763">
    <property type="entry name" value="DUF72"/>
</dbReference>
<name>B9L1T7_THERP</name>
<dbReference type="KEGG" id="tro:trd_1837"/>